<gene>
    <name evidence="2" type="ORF">BFS26_02870</name>
</gene>
<reference evidence="2 3" key="1">
    <citation type="journal article" date="2016" name="BMC Microbiol.">
        <title>Fucosyllactose and L-fucose utilization of infant Bifidobacterium longum and Bifidobacterium kashiwanohense.</title>
        <authorList>
            <person name="Bunesova V."/>
            <person name="Lacroix C."/>
            <person name="Schwab C."/>
        </authorList>
    </citation>
    <scope>NUCLEOTIDE SEQUENCE [LARGE SCALE GENOMIC DNA]</scope>
    <source>
        <strain evidence="2 3">BSM11-5</strain>
    </source>
</reference>
<dbReference type="Pfam" id="PF01610">
    <property type="entry name" value="DDE_Tnp_ISL3"/>
    <property type="match status" value="1"/>
</dbReference>
<sequence>MIHSRLEPVKEPARLIRRRFAEVVAYFGHPYANAVLEGADSVVRNVKRRARGFRDMDYFATMVYLTCGKLDLKAVTTSPSVRVFCKLARTRTSSQLV</sequence>
<dbReference type="EMBL" id="MOAE01000020">
    <property type="protein sequence ID" value="OIN64478.1"/>
    <property type="molecule type" value="Genomic_DNA"/>
</dbReference>
<accession>A0A1S2W2M0</accession>
<dbReference type="InterPro" id="IPR002560">
    <property type="entry name" value="Transposase_DDE"/>
</dbReference>
<organism evidence="2 3">
    <name type="scientific">Bifidobacterium longum subsp. suis</name>
    <dbReference type="NCBI Taxonomy" id="1695"/>
    <lineage>
        <taxon>Bacteria</taxon>
        <taxon>Bacillati</taxon>
        <taxon>Actinomycetota</taxon>
        <taxon>Actinomycetes</taxon>
        <taxon>Bifidobacteriales</taxon>
        <taxon>Bifidobacteriaceae</taxon>
        <taxon>Bifidobacterium</taxon>
    </lineage>
</organism>
<evidence type="ECO:0000259" key="1">
    <source>
        <dbReference type="Pfam" id="PF01610"/>
    </source>
</evidence>
<dbReference type="Proteomes" id="UP000181801">
    <property type="component" value="Unassembled WGS sequence"/>
</dbReference>
<dbReference type="AlphaFoldDB" id="A0A1S2W2M0"/>
<name>A0A1S2W2M0_BIFLN</name>
<dbReference type="PANTHER" id="PTHR33498">
    <property type="entry name" value="TRANSPOSASE FOR INSERTION SEQUENCE ELEMENT IS1557"/>
    <property type="match status" value="1"/>
</dbReference>
<evidence type="ECO:0000313" key="2">
    <source>
        <dbReference type="EMBL" id="OIN64478.1"/>
    </source>
</evidence>
<feature type="domain" description="Transposase IS204/IS1001/IS1096/IS1165 DDE" evidence="1">
    <location>
        <begin position="3"/>
        <end position="62"/>
    </location>
</feature>
<proteinExistence type="predicted"/>
<dbReference type="PANTHER" id="PTHR33498:SF1">
    <property type="entry name" value="TRANSPOSASE FOR INSERTION SEQUENCE ELEMENT IS1557"/>
    <property type="match status" value="1"/>
</dbReference>
<dbReference type="InterPro" id="IPR047951">
    <property type="entry name" value="Transpos_ISL3"/>
</dbReference>
<comment type="caution">
    <text evidence="2">The sequence shown here is derived from an EMBL/GenBank/DDBJ whole genome shotgun (WGS) entry which is preliminary data.</text>
</comment>
<evidence type="ECO:0000313" key="3">
    <source>
        <dbReference type="Proteomes" id="UP000181801"/>
    </source>
</evidence>
<protein>
    <submittedName>
        <fullName evidence="2">ISL3 family transposase</fullName>
    </submittedName>
</protein>